<dbReference type="PIRSF" id="PIRSF003107">
    <property type="entry name" value="PhoU"/>
    <property type="match status" value="1"/>
</dbReference>
<keyword evidence="6 8" id="KW-0592">Phosphate transport</keyword>
<evidence type="ECO:0000259" key="9">
    <source>
        <dbReference type="Pfam" id="PF01895"/>
    </source>
</evidence>
<dbReference type="GO" id="GO:0006817">
    <property type="term" value="P:phosphate ion transport"/>
    <property type="evidence" value="ECO:0007669"/>
    <property type="project" value="UniProtKB-KW"/>
</dbReference>
<dbReference type="RefSeq" id="WP_014098584.1">
    <property type="nucleotide sequence ID" value="NC_016024.1"/>
</dbReference>
<evidence type="ECO:0000313" key="10">
    <source>
        <dbReference type="EMBL" id="AEP10846.1"/>
    </source>
</evidence>
<dbReference type="PANTHER" id="PTHR42930:SF3">
    <property type="entry name" value="PHOSPHATE-SPECIFIC TRANSPORT SYSTEM ACCESSORY PROTEIN PHOU"/>
    <property type="match status" value="1"/>
</dbReference>
<dbReference type="InterPro" id="IPR028366">
    <property type="entry name" value="PhoU"/>
</dbReference>
<dbReference type="KEGG" id="ctm:Cabther_A0066"/>
<evidence type="ECO:0000256" key="4">
    <source>
        <dbReference type="ARBA" id="ARBA00022448"/>
    </source>
</evidence>
<dbReference type="SUPFAM" id="SSF109755">
    <property type="entry name" value="PhoU-like"/>
    <property type="match status" value="1"/>
</dbReference>
<dbReference type="GO" id="GO:0045936">
    <property type="term" value="P:negative regulation of phosphate metabolic process"/>
    <property type="evidence" value="ECO:0007669"/>
    <property type="project" value="InterPro"/>
</dbReference>
<evidence type="ECO:0000256" key="8">
    <source>
        <dbReference type="PIRNR" id="PIRNR003107"/>
    </source>
</evidence>
<evidence type="ECO:0000256" key="1">
    <source>
        <dbReference type="ARBA" id="ARBA00004496"/>
    </source>
</evidence>
<comment type="subcellular location">
    <subcellularLocation>
        <location evidence="1 8">Cytoplasm</location>
    </subcellularLocation>
</comment>
<comment type="function">
    <text evidence="7 8">Plays a role in the regulation of phosphate uptake.</text>
</comment>
<name>G2LFB3_CHLTF</name>
<evidence type="ECO:0000313" key="11">
    <source>
        <dbReference type="Proteomes" id="UP000006791"/>
    </source>
</evidence>
<dbReference type="FunFam" id="1.20.58.220:FF:000004">
    <property type="entry name" value="Phosphate-specific transport system accessory protein PhoU"/>
    <property type="match status" value="1"/>
</dbReference>
<dbReference type="NCBIfam" id="TIGR02135">
    <property type="entry name" value="phoU_full"/>
    <property type="match status" value="1"/>
</dbReference>
<keyword evidence="5 8" id="KW-0963">Cytoplasm</keyword>
<dbReference type="EMBL" id="CP002514">
    <property type="protein sequence ID" value="AEP10846.1"/>
    <property type="molecule type" value="Genomic_DNA"/>
</dbReference>
<evidence type="ECO:0000256" key="7">
    <source>
        <dbReference type="ARBA" id="ARBA00056181"/>
    </source>
</evidence>
<evidence type="ECO:0000256" key="2">
    <source>
        <dbReference type="ARBA" id="ARBA00008107"/>
    </source>
</evidence>
<proteinExistence type="inferred from homology"/>
<dbReference type="InterPro" id="IPR026022">
    <property type="entry name" value="PhoU_dom"/>
</dbReference>
<dbReference type="Gene3D" id="1.20.58.220">
    <property type="entry name" value="Phosphate transport system protein phou homolog 2, domain 2"/>
    <property type="match status" value="2"/>
</dbReference>
<evidence type="ECO:0000256" key="5">
    <source>
        <dbReference type="ARBA" id="ARBA00022490"/>
    </source>
</evidence>
<dbReference type="Pfam" id="PF01895">
    <property type="entry name" value="PhoU"/>
    <property type="match status" value="2"/>
</dbReference>
<protein>
    <recommendedName>
        <fullName evidence="8">Phosphate-specific transport system accessory protein PhoU</fullName>
    </recommendedName>
</protein>
<comment type="similarity">
    <text evidence="2 8">Belongs to the PhoU family.</text>
</comment>
<reference evidence="10 11" key="1">
    <citation type="journal article" date="2012" name="Environ. Microbiol.">
        <title>Complete genome of Candidatus Chloracidobacterium thermophilum, a chlorophyll-based photoheterotroph belonging to the phylum Acidobacteria.</title>
        <authorList>
            <person name="Garcia Costas A.M."/>
            <person name="Liu Z."/>
            <person name="Tomsho L.P."/>
            <person name="Schuster S.C."/>
            <person name="Ward D.M."/>
            <person name="Bryant D.A."/>
        </authorList>
    </citation>
    <scope>NUCLEOTIDE SEQUENCE [LARGE SCALE GENOMIC DNA]</scope>
    <source>
        <strain evidence="10 11">B</strain>
    </source>
</reference>
<sequence length="247" mass="27233">MDAFALDARVRGLRDKVLLLGGQAEDSLSRALGALIRRNSALAEQVIRDDDTIDSVESEIDEMCADLLIQAAQLGPADLRFVIGVLRTTPMIERIADHAVNIARHALRLNDEPELKPYVALPQMGTLVQKMLTDALDALTWSNAAKARQTIRFDDKVDVLYRRLFAELTAFMVKDSSAVVRAAELLFVIKHLERIADYATNICEQVVYLAEGRAIKHTADAWQSDDASHAASGEHIAGETAQKETPD</sequence>
<gene>
    <name evidence="10" type="ordered locus">Cabther_A0066</name>
</gene>
<dbReference type="PANTHER" id="PTHR42930">
    <property type="entry name" value="PHOSPHATE-SPECIFIC TRANSPORT SYSTEM ACCESSORY PROTEIN PHOU"/>
    <property type="match status" value="1"/>
</dbReference>
<organism evidence="10 11">
    <name type="scientific">Chloracidobacterium thermophilum (strain B)</name>
    <dbReference type="NCBI Taxonomy" id="981222"/>
    <lineage>
        <taxon>Bacteria</taxon>
        <taxon>Pseudomonadati</taxon>
        <taxon>Acidobacteriota</taxon>
        <taxon>Terriglobia</taxon>
        <taxon>Terriglobales</taxon>
        <taxon>Acidobacteriaceae</taxon>
        <taxon>Chloracidobacterium</taxon>
    </lineage>
</organism>
<dbReference type="HOGENOM" id="CLU_078518_3_0_0"/>
<keyword evidence="4 8" id="KW-0813">Transport</keyword>
<dbReference type="GO" id="GO:0030643">
    <property type="term" value="P:intracellular phosphate ion homeostasis"/>
    <property type="evidence" value="ECO:0007669"/>
    <property type="project" value="InterPro"/>
</dbReference>
<dbReference type="AlphaFoldDB" id="G2LFB3"/>
<keyword evidence="11" id="KW-1185">Reference proteome</keyword>
<dbReference type="STRING" id="981222.Cabther_A0066"/>
<feature type="domain" description="PhoU" evidence="9">
    <location>
        <begin position="122"/>
        <end position="206"/>
    </location>
</feature>
<feature type="domain" description="PhoU" evidence="9">
    <location>
        <begin position="19"/>
        <end position="104"/>
    </location>
</feature>
<comment type="subunit">
    <text evidence="3 8">Homodimer.</text>
</comment>
<evidence type="ECO:0000256" key="3">
    <source>
        <dbReference type="ARBA" id="ARBA00011738"/>
    </source>
</evidence>
<accession>G2LFB3</accession>
<dbReference type="GO" id="GO:0005737">
    <property type="term" value="C:cytoplasm"/>
    <property type="evidence" value="ECO:0007669"/>
    <property type="project" value="UniProtKB-SubCell"/>
</dbReference>
<dbReference type="Proteomes" id="UP000006791">
    <property type="component" value="Chromosome 1"/>
</dbReference>
<evidence type="ECO:0000256" key="6">
    <source>
        <dbReference type="ARBA" id="ARBA00022592"/>
    </source>
</evidence>
<dbReference type="InterPro" id="IPR038078">
    <property type="entry name" value="PhoU-like_sf"/>
</dbReference>